<comment type="caution">
    <text evidence="2">The sequence shown here is derived from an EMBL/GenBank/DDBJ whole genome shotgun (WGS) entry which is preliminary data.</text>
</comment>
<sequence>MGLVIVNYDNMKILSESDQKGDSHATMTSSESSPTERSTHSILTSPESSQTGLTMEQITSEYKDIFEGLGQLGPKLHLELEENVKPVQQA</sequence>
<protein>
    <submittedName>
        <fullName evidence="2">Uncharacterized protein</fullName>
    </submittedName>
</protein>
<evidence type="ECO:0000313" key="3">
    <source>
        <dbReference type="Proteomes" id="UP001152795"/>
    </source>
</evidence>
<keyword evidence="3" id="KW-1185">Reference proteome</keyword>
<evidence type="ECO:0000256" key="1">
    <source>
        <dbReference type="SAM" id="MobiDB-lite"/>
    </source>
</evidence>
<name>A0A7D9M6C7_PARCT</name>
<evidence type="ECO:0000313" key="2">
    <source>
        <dbReference type="EMBL" id="CAB4042146.1"/>
    </source>
</evidence>
<feature type="region of interest" description="Disordered" evidence="1">
    <location>
        <begin position="14"/>
        <end position="55"/>
    </location>
</feature>
<dbReference type="Proteomes" id="UP001152795">
    <property type="component" value="Unassembled WGS sequence"/>
</dbReference>
<proteinExistence type="predicted"/>
<accession>A0A7D9M6C7</accession>
<dbReference type="AlphaFoldDB" id="A0A7D9M6C7"/>
<dbReference type="EMBL" id="CACRXK020029556">
    <property type="protein sequence ID" value="CAB4042146.1"/>
    <property type="molecule type" value="Genomic_DNA"/>
</dbReference>
<feature type="non-terminal residue" evidence="2">
    <location>
        <position position="90"/>
    </location>
</feature>
<reference evidence="2" key="1">
    <citation type="submission" date="2020-04" db="EMBL/GenBank/DDBJ databases">
        <authorList>
            <person name="Alioto T."/>
            <person name="Alioto T."/>
            <person name="Gomez Garrido J."/>
        </authorList>
    </citation>
    <scope>NUCLEOTIDE SEQUENCE</scope>
    <source>
        <strain evidence="2">A484AB</strain>
    </source>
</reference>
<feature type="compositionally biased region" description="Low complexity" evidence="1">
    <location>
        <begin position="26"/>
        <end position="36"/>
    </location>
</feature>
<organism evidence="2 3">
    <name type="scientific">Paramuricea clavata</name>
    <name type="common">Red gorgonian</name>
    <name type="synonym">Violescent sea-whip</name>
    <dbReference type="NCBI Taxonomy" id="317549"/>
    <lineage>
        <taxon>Eukaryota</taxon>
        <taxon>Metazoa</taxon>
        <taxon>Cnidaria</taxon>
        <taxon>Anthozoa</taxon>
        <taxon>Octocorallia</taxon>
        <taxon>Malacalcyonacea</taxon>
        <taxon>Plexauridae</taxon>
        <taxon>Paramuricea</taxon>
    </lineage>
</organism>
<dbReference type="OrthoDB" id="10041530at2759"/>
<feature type="compositionally biased region" description="Polar residues" evidence="1">
    <location>
        <begin position="42"/>
        <end position="55"/>
    </location>
</feature>
<gene>
    <name evidence="2" type="ORF">PACLA_8A028332</name>
</gene>